<evidence type="ECO:0000256" key="1">
    <source>
        <dbReference type="ARBA" id="ARBA00006082"/>
    </source>
</evidence>
<dbReference type="InterPro" id="IPR002099">
    <property type="entry name" value="MutL/Mlh/PMS"/>
</dbReference>
<organism evidence="7">
    <name type="scientific">hydrothermal vent metagenome</name>
    <dbReference type="NCBI Taxonomy" id="652676"/>
    <lineage>
        <taxon>unclassified sequences</taxon>
        <taxon>metagenomes</taxon>
        <taxon>ecological metagenomes</taxon>
    </lineage>
</organism>
<dbReference type="Pfam" id="PF01119">
    <property type="entry name" value="DNA_mis_repair"/>
    <property type="match status" value="1"/>
</dbReference>
<dbReference type="InterPro" id="IPR013507">
    <property type="entry name" value="DNA_mismatch_S5_2-like"/>
</dbReference>
<gene>
    <name evidence="7" type="ORF">MNBD_GAMMA02-1838</name>
</gene>
<dbReference type="GO" id="GO:0006298">
    <property type="term" value="P:mismatch repair"/>
    <property type="evidence" value="ECO:0007669"/>
    <property type="project" value="InterPro"/>
</dbReference>
<dbReference type="Gene3D" id="3.30.1540.20">
    <property type="entry name" value="MutL, C-terminal domain, dimerisation subdomain"/>
    <property type="match status" value="1"/>
</dbReference>
<dbReference type="GO" id="GO:0140664">
    <property type="term" value="F:ATP-dependent DNA damage sensor activity"/>
    <property type="evidence" value="ECO:0007669"/>
    <property type="project" value="InterPro"/>
</dbReference>
<dbReference type="InterPro" id="IPR042121">
    <property type="entry name" value="MutL_C_regsub"/>
</dbReference>
<dbReference type="GO" id="GO:0016887">
    <property type="term" value="F:ATP hydrolysis activity"/>
    <property type="evidence" value="ECO:0007669"/>
    <property type="project" value="InterPro"/>
</dbReference>
<dbReference type="SMART" id="SM00853">
    <property type="entry name" value="MutL_C"/>
    <property type="match status" value="1"/>
</dbReference>
<dbReference type="PANTHER" id="PTHR10073">
    <property type="entry name" value="DNA MISMATCH REPAIR PROTEIN MLH, PMS, MUTL"/>
    <property type="match status" value="1"/>
</dbReference>
<reference evidence="7" key="1">
    <citation type="submission" date="2018-06" db="EMBL/GenBank/DDBJ databases">
        <authorList>
            <person name="Zhirakovskaya E."/>
        </authorList>
    </citation>
    <scope>NUCLEOTIDE SEQUENCE</scope>
</reference>
<dbReference type="FunFam" id="3.30.565.10:FF:000003">
    <property type="entry name" value="DNA mismatch repair endonuclease MutL"/>
    <property type="match status" value="1"/>
</dbReference>
<dbReference type="EMBL" id="UOFA01000088">
    <property type="protein sequence ID" value="VAW44169.1"/>
    <property type="molecule type" value="Genomic_DNA"/>
</dbReference>
<evidence type="ECO:0000256" key="2">
    <source>
        <dbReference type="ARBA" id="ARBA00022763"/>
    </source>
</evidence>
<dbReference type="SUPFAM" id="SSF118116">
    <property type="entry name" value="DNA mismatch repair protein MutL"/>
    <property type="match status" value="1"/>
</dbReference>
<evidence type="ECO:0000313" key="7">
    <source>
        <dbReference type="EMBL" id="VAW44169.1"/>
    </source>
</evidence>
<feature type="domain" description="MutL C-terminal dimerisation" evidence="5">
    <location>
        <begin position="424"/>
        <end position="567"/>
    </location>
</feature>
<dbReference type="CDD" id="cd03482">
    <property type="entry name" value="MutL_Trans_MutL"/>
    <property type="match status" value="1"/>
</dbReference>
<dbReference type="SUPFAM" id="SSF54211">
    <property type="entry name" value="Ribosomal protein S5 domain 2-like"/>
    <property type="match status" value="1"/>
</dbReference>
<feature type="region of interest" description="Disordered" evidence="4">
    <location>
        <begin position="398"/>
        <end position="419"/>
    </location>
</feature>
<dbReference type="AlphaFoldDB" id="A0A3B0W4F8"/>
<dbReference type="NCBIfam" id="TIGR00585">
    <property type="entry name" value="mutl"/>
    <property type="match status" value="1"/>
</dbReference>
<dbReference type="GO" id="GO:0030983">
    <property type="term" value="F:mismatched DNA binding"/>
    <property type="evidence" value="ECO:0007669"/>
    <property type="project" value="InterPro"/>
</dbReference>
<keyword evidence="2" id="KW-0227">DNA damage</keyword>
<evidence type="ECO:0000256" key="4">
    <source>
        <dbReference type="SAM" id="MobiDB-lite"/>
    </source>
</evidence>
<evidence type="ECO:0000256" key="3">
    <source>
        <dbReference type="ARBA" id="ARBA00023204"/>
    </source>
</evidence>
<accession>A0A3B0W4F8</accession>
<keyword evidence="3" id="KW-0234">DNA repair</keyword>
<dbReference type="InterPro" id="IPR036890">
    <property type="entry name" value="HATPase_C_sf"/>
</dbReference>
<dbReference type="Gene3D" id="3.30.565.10">
    <property type="entry name" value="Histidine kinase-like ATPase, C-terminal domain"/>
    <property type="match status" value="1"/>
</dbReference>
<dbReference type="PROSITE" id="PS00058">
    <property type="entry name" value="DNA_MISMATCH_REPAIR_1"/>
    <property type="match status" value="1"/>
</dbReference>
<evidence type="ECO:0000259" key="5">
    <source>
        <dbReference type="SMART" id="SM00853"/>
    </source>
</evidence>
<protein>
    <submittedName>
        <fullName evidence="7">DNA mismatch repair protein MutL</fullName>
    </submittedName>
</protein>
<dbReference type="GO" id="GO:0005524">
    <property type="term" value="F:ATP binding"/>
    <property type="evidence" value="ECO:0007669"/>
    <property type="project" value="InterPro"/>
</dbReference>
<dbReference type="GO" id="GO:0032300">
    <property type="term" value="C:mismatch repair complex"/>
    <property type="evidence" value="ECO:0007669"/>
    <property type="project" value="InterPro"/>
</dbReference>
<sequence length="611" mass="68637">MSIRKLPNQLIDQIAAGEVVERPASVVKELVENALDAGATVIDIEVQTGGKKRIKVTDNGDGISQQDLAMALQRHATSKIQTLDDLESLLSMGFRGEALPSIASVSRFEMISRHKDADMAFQINSHGGEIEGPIPAAHPIGTTLIVSDLFFNTPARRRFMKTDQTEYLRIDELIKRVSLSRFDVTFRLSHNGKMIRNAQGCHSDGDSDILKHQRINQLCGKDFIENAIYIEQQRGKLKISGWVAKPSWNRAQPDRQFFYINNRMIKDKLVGHAIRQAYQDVLFHGRFPAFVLYLDIDPELVDVNVHPTKHEVRFRDSKLVHDFIFGSIHQSLAHTRVGEMSATHAEPLPDYSQMQQRINLSGGGHAGGNFQSKLPSQGVREASFDYLSQSAHASQGMGNYPAGDFTNLPTSENDQQDIPPLGYAKAQIHGVFIIAENQHGLIIVDMHAAHERITYERMKEKFAEDALKNQKLLVPIQVNVSNREVNAVESHRNWFEQLGFEINITGEESLVIRKIPAMLANADVENLIKDVLSEIVALGSSQKIEAQINEIMSTMACHGSVRANRQLSVMEMNALLRDMENTLRSDQCNHGRPTWTQLDMKQLDKLFLRGQ</sequence>
<dbReference type="CDD" id="cd16926">
    <property type="entry name" value="HATPase_MutL-MLH-PMS-like"/>
    <property type="match status" value="1"/>
</dbReference>
<dbReference type="SUPFAM" id="SSF55874">
    <property type="entry name" value="ATPase domain of HSP90 chaperone/DNA topoisomerase II/histidine kinase"/>
    <property type="match status" value="1"/>
</dbReference>
<dbReference type="InterPro" id="IPR038973">
    <property type="entry name" value="MutL/Mlh/Pms-like"/>
</dbReference>
<evidence type="ECO:0000259" key="6">
    <source>
        <dbReference type="SMART" id="SM01340"/>
    </source>
</evidence>
<dbReference type="InterPro" id="IPR014762">
    <property type="entry name" value="DNA_mismatch_repair_CS"/>
</dbReference>
<dbReference type="FunFam" id="3.30.230.10:FF:000013">
    <property type="entry name" value="DNA mismatch repair endonuclease MutL"/>
    <property type="match status" value="1"/>
</dbReference>
<dbReference type="Gene3D" id="3.30.1370.100">
    <property type="entry name" value="MutL, C-terminal domain, regulatory subdomain"/>
    <property type="match status" value="1"/>
</dbReference>
<dbReference type="PANTHER" id="PTHR10073:SF12">
    <property type="entry name" value="DNA MISMATCH REPAIR PROTEIN MLH1"/>
    <property type="match status" value="1"/>
</dbReference>
<dbReference type="InterPro" id="IPR020667">
    <property type="entry name" value="DNA_mismatch_repair_MutL"/>
</dbReference>
<dbReference type="InterPro" id="IPR042120">
    <property type="entry name" value="MutL_C_dimsub"/>
</dbReference>
<comment type="similarity">
    <text evidence="1">Belongs to the DNA mismatch repair MutL/HexB family.</text>
</comment>
<feature type="domain" description="DNA mismatch repair protein S5" evidence="6">
    <location>
        <begin position="215"/>
        <end position="333"/>
    </location>
</feature>
<dbReference type="InterPro" id="IPR014790">
    <property type="entry name" value="MutL_C"/>
</dbReference>
<name>A0A3B0W4F8_9ZZZZ</name>
<proteinExistence type="inferred from homology"/>
<dbReference type="SMART" id="SM01340">
    <property type="entry name" value="DNA_mis_repair"/>
    <property type="match status" value="1"/>
</dbReference>
<dbReference type="Pfam" id="PF13589">
    <property type="entry name" value="HATPase_c_3"/>
    <property type="match status" value="1"/>
</dbReference>
<dbReference type="InterPro" id="IPR014721">
    <property type="entry name" value="Ribsml_uS5_D2-typ_fold_subgr"/>
</dbReference>
<dbReference type="Gene3D" id="3.30.230.10">
    <property type="match status" value="1"/>
</dbReference>
<dbReference type="Pfam" id="PF08676">
    <property type="entry name" value="MutL_C"/>
    <property type="match status" value="1"/>
</dbReference>
<dbReference type="NCBIfam" id="NF000949">
    <property type="entry name" value="PRK00095.1-2"/>
    <property type="match status" value="1"/>
</dbReference>
<dbReference type="HAMAP" id="MF_00149">
    <property type="entry name" value="DNA_mis_repair"/>
    <property type="match status" value="1"/>
</dbReference>
<dbReference type="InterPro" id="IPR037198">
    <property type="entry name" value="MutL_C_sf"/>
</dbReference>
<dbReference type="InterPro" id="IPR020568">
    <property type="entry name" value="Ribosomal_Su5_D2-typ_SF"/>
</dbReference>